<keyword evidence="6" id="KW-0472">Membrane</keyword>
<organism evidence="7 8">
    <name type="scientific">Flavobacterium rakeshii</name>
    <dbReference type="NCBI Taxonomy" id="1038845"/>
    <lineage>
        <taxon>Bacteria</taxon>
        <taxon>Pseudomonadati</taxon>
        <taxon>Bacteroidota</taxon>
        <taxon>Flavobacteriia</taxon>
        <taxon>Flavobacteriales</taxon>
        <taxon>Flavobacteriaceae</taxon>
        <taxon>Flavobacterium</taxon>
    </lineage>
</organism>
<evidence type="ECO:0000256" key="5">
    <source>
        <dbReference type="ARBA" id="ARBA00023012"/>
    </source>
</evidence>
<evidence type="ECO:0000256" key="3">
    <source>
        <dbReference type="ARBA" id="ARBA00022679"/>
    </source>
</evidence>
<gene>
    <name evidence="7" type="ORF">GN157_15180</name>
</gene>
<keyword evidence="6" id="KW-1133">Transmembrane helix</keyword>
<dbReference type="PANTHER" id="PTHR24421">
    <property type="entry name" value="NITRATE/NITRITE SENSOR PROTEIN NARX-RELATED"/>
    <property type="match status" value="1"/>
</dbReference>
<dbReference type="OrthoDB" id="943406at2"/>
<keyword evidence="6" id="KW-0812">Transmembrane</keyword>
<comment type="caution">
    <text evidence="7">The sequence shown here is derived from an EMBL/GenBank/DDBJ whole genome shotgun (WGS) entry which is preliminary data.</text>
</comment>
<dbReference type="CDD" id="cd16917">
    <property type="entry name" value="HATPase_UhpB-NarQ-NarX-like"/>
    <property type="match status" value="1"/>
</dbReference>
<keyword evidence="3" id="KW-0808">Transferase</keyword>
<keyword evidence="5" id="KW-0902">Two-component regulatory system</keyword>
<evidence type="ECO:0000256" key="6">
    <source>
        <dbReference type="SAM" id="Phobius"/>
    </source>
</evidence>
<keyword evidence="8" id="KW-1185">Reference proteome</keyword>
<dbReference type="EC" id="2.7.13.3" evidence="2"/>
<dbReference type="EMBL" id="WOWP01000060">
    <property type="protein sequence ID" value="MUV05059.1"/>
    <property type="molecule type" value="Genomic_DNA"/>
</dbReference>
<dbReference type="InterPro" id="IPR036890">
    <property type="entry name" value="HATPase_C_sf"/>
</dbReference>
<dbReference type="PANTHER" id="PTHR24421:SF10">
    <property type="entry name" value="NITRATE_NITRITE SENSOR PROTEIN NARQ"/>
    <property type="match status" value="1"/>
</dbReference>
<evidence type="ECO:0000256" key="2">
    <source>
        <dbReference type="ARBA" id="ARBA00012438"/>
    </source>
</evidence>
<name>A0A6N8HH36_9FLAO</name>
<proteinExistence type="predicted"/>
<dbReference type="Proteomes" id="UP000433945">
    <property type="component" value="Unassembled WGS sequence"/>
</dbReference>
<dbReference type="GO" id="GO:0000160">
    <property type="term" value="P:phosphorelay signal transduction system"/>
    <property type="evidence" value="ECO:0007669"/>
    <property type="project" value="UniProtKB-KW"/>
</dbReference>
<evidence type="ECO:0000313" key="8">
    <source>
        <dbReference type="Proteomes" id="UP000433945"/>
    </source>
</evidence>
<protein>
    <recommendedName>
        <fullName evidence="2">histidine kinase</fullName>
        <ecNumber evidence="2">2.7.13.3</ecNumber>
    </recommendedName>
</protein>
<feature type="transmembrane region" description="Helical" evidence="6">
    <location>
        <begin position="53"/>
        <end position="72"/>
    </location>
</feature>
<dbReference type="InterPro" id="IPR050482">
    <property type="entry name" value="Sensor_HK_TwoCompSys"/>
</dbReference>
<evidence type="ECO:0000256" key="1">
    <source>
        <dbReference type="ARBA" id="ARBA00000085"/>
    </source>
</evidence>
<dbReference type="Gene3D" id="3.30.565.10">
    <property type="entry name" value="Histidine kinase-like ATPase, C-terminal domain"/>
    <property type="match status" value="1"/>
</dbReference>
<dbReference type="RefSeq" id="WP_157484354.1">
    <property type="nucleotide sequence ID" value="NZ_WOWP01000060.1"/>
</dbReference>
<dbReference type="GO" id="GO:0004673">
    <property type="term" value="F:protein histidine kinase activity"/>
    <property type="evidence" value="ECO:0007669"/>
    <property type="project" value="UniProtKB-EC"/>
</dbReference>
<accession>A0A6N8HH36</accession>
<reference evidence="7 8" key="1">
    <citation type="submission" date="2019-12" db="EMBL/GenBank/DDBJ databases">
        <authorList>
            <person name="Sun J.-Q."/>
        </authorList>
    </citation>
    <scope>NUCLEOTIDE SEQUENCE [LARGE SCALE GENOMIC DNA]</scope>
    <source>
        <strain evidence="7 8">JCM 17928</strain>
    </source>
</reference>
<sequence length="275" mass="31637">MIKQFLQTAHEAVSHLTEHHLWVKTALWDFYTHLSLFQYTLPTLSFQYPITKILLIAVIFMAILIISLFSLFKDKLKKQKIMSGYETETKLAKKVHDEIANELYNILCYASVKDLNTPEYKEKLLSDLDFIYNKSRNLSREINNIDTGNGYKKQLKLMLNEYRTPEVNIIIKDIDSINWIKVCESKKIAAYRALQELMINMRKHSNASVVVIQFKHKGSRISISYSDNGKGLTNNPNSTKNGLLNVENRMVSINGKVIFEPKPGKGLSLTLSYPS</sequence>
<dbReference type="AlphaFoldDB" id="A0A6N8HH36"/>
<comment type="catalytic activity">
    <reaction evidence="1">
        <text>ATP + protein L-histidine = ADP + protein N-phospho-L-histidine.</text>
        <dbReference type="EC" id="2.7.13.3"/>
    </reaction>
</comment>
<evidence type="ECO:0000313" key="7">
    <source>
        <dbReference type="EMBL" id="MUV05059.1"/>
    </source>
</evidence>
<evidence type="ECO:0000256" key="4">
    <source>
        <dbReference type="ARBA" id="ARBA00022777"/>
    </source>
</evidence>
<keyword evidence="4" id="KW-0418">Kinase</keyword>
<dbReference type="SUPFAM" id="SSF55874">
    <property type="entry name" value="ATPase domain of HSP90 chaperone/DNA topoisomerase II/histidine kinase"/>
    <property type="match status" value="1"/>
</dbReference>